<comment type="caution">
    <text evidence="6">The sequence shown here is derived from an EMBL/GenBank/DDBJ whole genome shotgun (WGS) entry which is preliminary data.</text>
</comment>
<dbReference type="FunFam" id="2.30.42.10:FF:000008">
    <property type="entry name" value="microtubule-associated serine/threonine-protein kinase 4 isoform X2"/>
    <property type="match status" value="1"/>
</dbReference>
<dbReference type="InterPro" id="IPR051067">
    <property type="entry name" value="NHER"/>
</dbReference>
<sequence>MTHTHSFIKPPIIIRRGPQGFGFTIRAIRVYFGDSDFYTVHHIVMDVDERSPAFDSGIRPGDLITHINGELIQGLFHTQVVTLLMSSPEHISLRSQPLNQTSIKPGGRKRNPGASKLAKRAPACQRSKQKKNSEKRRKHSLIRKINQRRVPTDFQMVTTPQSAPVISPDFVPQFSNQLTGVCMATGSRCSPSLSQTVSSQEGLTASPTLYRSKSPHSPPTQCCVFSTSMDLQ</sequence>
<protein>
    <recommendedName>
        <fullName evidence="5">PDZ domain-containing protein</fullName>
    </recommendedName>
</protein>
<dbReference type="AlphaFoldDB" id="A0AAV2QH32"/>
<dbReference type="GO" id="GO:0016324">
    <property type="term" value="C:apical plasma membrane"/>
    <property type="evidence" value="ECO:0007669"/>
    <property type="project" value="TreeGrafter"/>
</dbReference>
<dbReference type="Gene3D" id="2.30.42.10">
    <property type="match status" value="1"/>
</dbReference>
<keyword evidence="2" id="KW-1003">Cell membrane</keyword>
<evidence type="ECO:0000313" key="7">
    <source>
        <dbReference type="Proteomes" id="UP001497623"/>
    </source>
</evidence>
<keyword evidence="2" id="KW-0472">Membrane</keyword>
<feature type="compositionally biased region" description="Polar residues" evidence="4">
    <location>
        <begin position="94"/>
        <end position="103"/>
    </location>
</feature>
<feature type="region of interest" description="Disordered" evidence="4">
    <location>
        <begin position="94"/>
        <end position="144"/>
    </location>
</feature>
<dbReference type="GO" id="GO:0072659">
    <property type="term" value="P:protein localization to plasma membrane"/>
    <property type="evidence" value="ECO:0007669"/>
    <property type="project" value="TreeGrafter"/>
</dbReference>
<organism evidence="6 7">
    <name type="scientific">Meganyctiphanes norvegica</name>
    <name type="common">Northern krill</name>
    <name type="synonym">Thysanopoda norvegica</name>
    <dbReference type="NCBI Taxonomy" id="48144"/>
    <lineage>
        <taxon>Eukaryota</taxon>
        <taxon>Metazoa</taxon>
        <taxon>Ecdysozoa</taxon>
        <taxon>Arthropoda</taxon>
        <taxon>Crustacea</taxon>
        <taxon>Multicrustacea</taxon>
        <taxon>Malacostraca</taxon>
        <taxon>Eumalacostraca</taxon>
        <taxon>Eucarida</taxon>
        <taxon>Euphausiacea</taxon>
        <taxon>Euphausiidae</taxon>
        <taxon>Meganyctiphanes</taxon>
    </lineage>
</organism>
<evidence type="ECO:0000256" key="2">
    <source>
        <dbReference type="ARBA" id="ARBA00022475"/>
    </source>
</evidence>
<dbReference type="EMBL" id="CAXKWB010006941">
    <property type="protein sequence ID" value="CAL4085132.1"/>
    <property type="molecule type" value="Genomic_DNA"/>
</dbReference>
<dbReference type="SMART" id="SM00228">
    <property type="entry name" value="PDZ"/>
    <property type="match status" value="1"/>
</dbReference>
<evidence type="ECO:0000256" key="1">
    <source>
        <dbReference type="ARBA" id="ARBA00004236"/>
    </source>
</evidence>
<keyword evidence="3" id="KW-0677">Repeat</keyword>
<dbReference type="GO" id="GO:0005102">
    <property type="term" value="F:signaling receptor binding"/>
    <property type="evidence" value="ECO:0007669"/>
    <property type="project" value="TreeGrafter"/>
</dbReference>
<evidence type="ECO:0000256" key="4">
    <source>
        <dbReference type="SAM" id="MobiDB-lite"/>
    </source>
</evidence>
<evidence type="ECO:0000259" key="5">
    <source>
        <dbReference type="PROSITE" id="PS50106"/>
    </source>
</evidence>
<accession>A0AAV2QH32</accession>
<comment type="subcellular location">
    <subcellularLocation>
        <location evidence="1">Cell membrane</location>
    </subcellularLocation>
</comment>
<keyword evidence="7" id="KW-1185">Reference proteome</keyword>
<proteinExistence type="predicted"/>
<dbReference type="InterPro" id="IPR036034">
    <property type="entry name" value="PDZ_sf"/>
</dbReference>
<reference evidence="6 7" key="1">
    <citation type="submission" date="2024-05" db="EMBL/GenBank/DDBJ databases">
        <authorList>
            <person name="Wallberg A."/>
        </authorList>
    </citation>
    <scope>NUCLEOTIDE SEQUENCE [LARGE SCALE GENOMIC DNA]</scope>
</reference>
<dbReference type="SUPFAM" id="SSF50156">
    <property type="entry name" value="PDZ domain-like"/>
    <property type="match status" value="1"/>
</dbReference>
<dbReference type="Pfam" id="PF17820">
    <property type="entry name" value="PDZ_6"/>
    <property type="match status" value="1"/>
</dbReference>
<evidence type="ECO:0000313" key="6">
    <source>
        <dbReference type="EMBL" id="CAL4085132.1"/>
    </source>
</evidence>
<dbReference type="PANTHER" id="PTHR14191">
    <property type="entry name" value="PDZ DOMAIN CONTAINING PROTEIN"/>
    <property type="match status" value="1"/>
</dbReference>
<dbReference type="InterPro" id="IPR041489">
    <property type="entry name" value="PDZ_6"/>
</dbReference>
<dbReference type="PANTHER" id="PTHR14191:SF27">
    <property type="entry name" value="MICROTUBULE ASSOCIATED SERINE_THREONINE KINASE FAMILY MEMBER 4"/>
    <property type="match status" value="1"/>
</dbReference>
<dbReference type="Proteomes" id="UP001497623">
    <property type="component" value="Unassembled WGS sequence"/>
</dbReference>
<gene>
    <name evidence="6" type="ORF">MNOR_LOCUS12602</name>
</gene>
<dbReference type="CDD" id="cd06705">
    <property type="entry name" value="PDZ_MAST"/>
    <property type="match status" value="1"/>
</dbReference>
<feature type="domain" description="PDZ" evidence="5">
    <location>
        <begin position="11"/>
        <end position="99"/>
    </location>
</feature>
<dbReference type="PROSITE" id="PS50106">
    <property type="entry name" value="PDZ"/>
    <property type="match status" value="1"/>
</dbReference>
<dbReference type="GO" id="GO:0043495">
    <property type="term" value="F:protein-membrane adaptor activity"/>
    <property type="evidence" value="ECO:0007669"/>
    <property type="project" value="TreeGrafter"/>
</dbReference>
<feature type="compositionally biased region" description="Basic residues" evidence="4">
    <location>
        <begin position="127"/>
        <end position="144"/>
    </location>
</feature>
<dbReference type="InterPro" id="IPR001478">
    <property type="entry name" value="PDZ"/>
</dbReference>
<name>A0AAV2QH32_MEGNR</name>
<evidence type="ECO:0000256" key="3">
    <source>
        <dbReference type="ARBA" id="ARBA00022737"/>
    </source>
</evidence>
<feature type="non-terminal residue" evidence="6">
    <location>
        <position position="232"/>
    </location>
</feature>